<proteinExistence type="predicted"/>
<evidence type="ECO:0000313" key="2">
    <source>
        <dbReference type="EMBL" id="CAH2265067.1"/>
    </source>
</evidence>
<reference evidence="2" key="1">
    <citation type="submission" date="2022-03" db="EMBL/GenBank/DDBJ databases">
        <authorList>
            <person name="Lindestad O."/>
        </authorList>
    </citation>
    <scope>NUCLEOTIDE SEQUENCE</scope>
</reference>
<gene>
    <name evidence="2" type="primary">jg2508</name>
    <name evidence="2" type="ORF">PAEG_LOCUS24760</name>
</gene>
<evidence type="ECO:0000313" key="3">
    <source>
        <dbReference type="Proteomes" id="UP000838756"/>
    </source>
</evidence>
<protein>
    <submittedName>
        <fullName evidence="2">Jg2508 protein</fullName>
    </submittedName>
</protein>
<sequence length="268" mass="31164">MANNATGDNTKAIVPYSNEINECHLHIVFSIECIEAKVLLQKKLSKHTKHQKQVCYFMRNANAIMRNEIKLDQQKKESLLVALESNKSRMIDLKKQLLLAKEGRQNMIENIKINIKKYEDKWLTCKSRFESIHFIKRYFEVNDKIETVRGNISSLIIETKKLSNDINLKKTELINLGQKYIIELADYMIHQRPIILKLIDDKRNEIKKIVKEKENNNATVKNALLVSPPEKRTIKAKNVSDEDTEYLPKNEAHDTLVVKALYFVDISG</sequence>
<comment type="caution">
    <text evidence="2">The sequence shown here is derived from an EMBL/GenBank/DDBJ whole genome shotgun (WGS) entry which is preliminary data.</text>
</comment>
<name>A0A8S4SHS1_9NEOP</name>
<dbReference type="EMBL" id="CAKXAJ010026271">
    <property type="protein sequence ID" value="CAH2265067.1"/>
    <property type="molecule type" value="Genomic_DNA"/>
</dbReference>
<keyword evidence="1" id="KW-0175">Coiled coil</keyword>
<dbReference type="AlphaFoldDB" id="A0A8S4SHS1"/>
<evidence type="ECO:0000256" key="1">
    <source>
        <dbReference type="SAM" id="Coils"/>
    </source>
</evidence>
<dbReference type="Proteomes" id="UP000838756">
    <property type="component" value="Unassembled WGS sequence"/>
</dbReference>
<keyword evidence="3" id="KW-1185">Reference proteome</keyword>
<feature type="coiled-coil region" evidence="1">
    <location>
        <begin position="196"/>
        <end position="223"/>
    </location>
</feature>
<accession>A0A8S4SHS1</accession>
<dbReference type="OrthoDB" id="7460358at2759"/>
<organism evidence="2 3">
    <name type="scientific">Pararge aegeria aegeria</name>
    <dbReference type="NCBI Taxonomy" id="348720"/>
    <lineage>
        <taxon>Eukaryota</taxon>
        <taxon>Metazoa</taxon>
        <taxon>Ecdysozoa</taxon>
        <taxon>Arthropoda</taxon>
        <taxon>Hexapoda</taxon>
        <taxon>Insecta</taxon>
        <taxon>Pterygota</taxon>
        <taxon>Neoptera</taxon>
        <taxon>Endopterygota</taxon>
        <taxon>Lepidoptera</taxon>
        <taxon>Glossata</taxon>
        <taxon>Ditrysia</taxon>
        <taxon>Papilionoidea</taxon>
        <taxon>Nymphalidae</taxon>
        <taxon>Satyrinae</taxon>
        <taxon>Satyrini</taxon>
        <taxon>Parargina</taxon>
        <taxon>Pararge</taxon>
    </lineage>
</organism>